<dbReference type="InterPro" id="IPR013766">
    <property type="entry name" value="Thioredoxin_domain"/>
</dbReference>
<dbReference type="Proteomes" id="UP001497392">
    <property type="component" value="Unassembled WGS sequence"/>
</dbReference>
<keyword evidence="3" id="KW-1015">Disulfide bond</keyword>
<evidence type="ECO:0000313" key="7">
    <source>
        <dbReference type="Proteomes" id="UP001497392"/>
    </source>
</evidence>
<dbReference type="NCBIfam" id="TIGR01068">
    <property type="entry name" value="thioredoxin"/>
    <property type="match status" value="1"/>
</dbReference>
<evidence type="ECO:0000256" key="4">
    <source>
        <dbReference type="ARBA" id="ARBA00023284"/>
    </source>
</evidence>
<organism evidence="6 7">
    <name type="scientific">Coccomyxa viridis</name>
    <dbReference type="NCBI Taxonomy" id="1274662"/>
    <lineage>
        <taxon>Eukaryota</taxon>
        <taxon>Viridiplantae</taxon>
        <taxon>Chlorophyta</taxon>
        <taxon>core chlorophytes</taxon>
        <taxon>Trebouxiophyceae</taxon>
        <taxon>Trebouxiophyceae incertae sedis</taxon>
        <taxon>Coccomyxaceae</taxon>
        <taxon>Coccomyxa</taxon>
    </lineage>
</organism>
<dbReference type="CDD" id="cd02947">
    <property type="entry name" value="TRX_family"/>
    <property type="match status" value="1"/>
</dbReference>
<evidence type="ECO:0000313" key="6">
    <source>
        <dbReference type="EMBL" id="CAL5221889.1"/>
    </source>
</evidence>
<dbReference type="PANTHER" id="PTHR45663:SF15">
    <property type="entry name" value="THIOREDOXIN Y1, CHLOROPLASTIC"/>
    <property type="match status" value="1"/>
</dbReference>
<sequence length="239" mass="26369">MQASPGGATANKALAAGELTRYRASARASRQRHSLWRLRTLEVSLATRSMMLVPQHATLSGRIAADHMQLECHQQFSSSRPVARRASLKVSAFESQTQPWKKSSSSSSSRGTATVGRSATLTVEAAKTQQFTSFEEMVRGSEVPVLVDFHAQWCGPCKLMGDSLRGIADEMKGKVSVVKIDTDKYPNIASRYGIKSLPTLLLFRDGRAVDRIEGLLPEASLAQRLRFYIGRLDLKFGRR</sequence>
<evidence type="ECO:0000259" key="5">
    <source>
        <dbReference type="PROSITE" id="PS51352"/>
    </source>
</evidence>
<dbReference type="Gene3D" id="3.40.30.10">
    <property type="entry name" value="Glutaredoxin"/>
    <property type="match status" value="1"/>
</dbReference>
<reference evidence="6 7" key="1">
    <citation type="submission" date="2024-06" db="EMBL/GenBank/DDBJ databases">
        <authorList>
            <person name="Kraege A."/>
            <person name="Thomma B."/>
        </authorList>
    </citation>
    <scope>NUCLEOTIDE SEQUENCE [LARGE SCALE GENOMIC DNA]</scope>
</reference>
<dbReference type="Pfam" id="PF00085">
    <property type="entry name" value="Thioredoxin"/>
    <property type="match status" value="1"/>
</dbReference>
<evidence type="ECO:0000256" key="3">
    <source>
        <dbReference type="ARBA" id="ARBA00023157"/>
    </source>
</evidence>
<accession>A0ABP1FPM5</accession>
<dbReference type="PROSITE" id="PS00194">
    <property type="entry name" value="THIOREDOXIN_1"/>
    <property type="match status" value="1"/>
</dbReference>
<dbReference type="PROSITE" id="PS51352">
    <property type="entry name" value="THIOREDOXIN_2"/>
    <property type="match status" value="1"/>
</dbReference>
<keyword evidence="7" id="KW-1185">Reference proteome</keyword>
<dbReference type="EMBL" id="CAXHTA020000005">
    <property type="protein sequence ID" value="CAL5221889.1"/>
    <property type="molecule type" value="Genomic_DNA"/>
</dbReference>
<keyword evidence="2" id="KW-0249">Electron transport</keyword>
<dbReference type="PANTHER" id="PTHR45663">
    <property type="entry name" value="GEO12009P1"/>
    <property type="match status" value="1"/>
</dbReference>
<dbReference type="InterPro" id="IPR017937">
    <property type="entry name" value="Thioredoxin_CS"/>
</dbReference>
<dbReference type="InterPro" id="IPR036249">
    <property type="entry name" value="Thioredoxin-like_sf"/>
</dbReference>
<evidence type="ECO:0000256" key="1">
    <source>
        <dbReference type="ARBA" id="ARBA00022448"/>
    </source>
</evidence>
<feature type="domain" description="Thioredoxin" evidence="5">
    <location>
        <begin position="112"/>
        <end position="230"/>
    </location>
</feature>
<protein>
    <submittedName>
        <fullName evidence="6">G4153 protein</fullName>
    </submittedName>
</protein>
<gene>
    <name evidence="6" type="primary">g4153</name>
    <name evidence="6" type="ORF">VP750_LOCUS3548</name>
</gene>
<keyword evidence="1" id="KW-0813">Transport</keyword>
<dbReference type="InterPro" id="IPR005746">
    <property type="entry name" value="Thioredoxin"/>
</dbReference>
<comment type="caution">
    <text evidence="6">The sequence shown here is derived from an EMBL/GenBank/DDBJ whole genome shotgun (WGS) entry which is preliminary data.</text>
</comment>
<name>A0ABP1FPM5_9CHLO</name>
<dbReference type="SUPFAM" id="SSF52833">
    <property type="entry name" value="Thioredoxin-like"/>
    <property type="match status" value="1"/>
</dbReference>
<proteinExistence type="predicted"/>
<evidence type="ECO:0000256" key="2">
    <source>
        <dbReference type="ARBA" id="ARBA00022982"/>
    </source>
</evidence>
<keyword evidence="4" id="KW-0676">Redox-active center</keyword>
<dbReference type="PRINTS" id="PR00421">
    <property type="entry name" value="THIOREDOXIN"/>
</dbReference>